<dbReference type="PROSITE" id="PS01040">
    <property type="entry name" value="SBP_BACTERIAL_5"/>
    <property type="match status" value="1"/>
</dbReference>
<accession>A0AB39HQI7</accession>
<dbReference type="AlphaFoldDB" id="A0AB39HQI7"/>
<evidence type="ECO:0000256" key="4">
    <source>
        <dbReference type="SAM" id="MobiDB-lite"/>
    </source>
</evidence>
<dbReference type="InterPro" id="IPR000914">
    <property type="entry name" value="SBP_5_dom"/>
</dbReference>
<dbReference type="RefSeq" id="WP_368653252.1">
    <property type="nucleotide sequence ID" value="NZ_CP162599.1"/>
</dbReference>
<dbReference type="GO" id="GO:0015833">
    <property type="term" value="P:peptide transport"/>
    <property type="evidence" value="ECO:0007669"/>
    <property type="project" value="TreeGrafter"/>
</dbReference>
<dbReference type="InterPro" id="IPR023765">
    <property type="entry name" value="SBP_5_CS"/>
</dbReference>
<dbReference type="Gene3D" id="3.90.76.10">
    <property type="entry name" value="Dipeptide-binding Protein, Domain 1"/>
    <property type="match status" value="1"/>
</dbReference>
<evidence type="ECO:0000313" key="6">
    <source>
        <dbReference type="EMBL" id="XDK32564.1"/>
    </source>
</evidence>
<dbReference type="Pfam" id="PF00496">
    <property type="entry name" value="SBP_bac_5"/>
    <property type="match status" value="1"/>
</dbReference>
<dbReference type="PIRSF" id="PIRSF002741">
    <property type="entry name" value="MppA"/>
    <property type="match status" value="1"/>
</dbReference>
<comment type="similarity">
    <text evidence="2">Belongs to the bacterial solute-binding protein 5 family.</text>
</comment>
<dbReference type="GO" id="GO:0042597">
    <property type="term" value="C:periplasmic space"/>
    <property type="evidence" value="ECO:0007669"/>
    <property type="project" value="UniProtKB-ARBA"/>
</dbReference>
<dbReference type="InterPro" id="IPR030678">
    <property type="entry name" value="Peptide/Ni-bd"/>
</dbReference>
<feature type="domain" description="Solute-binding protein family 5" evidence="5">
    <location>
        <begin position="92"/>
        <end position="449"/>
    </location>
</feature>
<feature type="region of interest" description="Disordered" evidence="4">
    <location>
        <begin position="30"/>
        <end position="51"/>
    </location>
</feature>
<dbReference type="SUPFAM" id="SSF53850">
    <property type="entry name" value="Periplasmic binding protein-like II"/>
    <property type="match status" value="1"/>
</dbReference>
<evidence type="ECO:0000256" key="2">
    <source>
        <dbReference type="ARBA" id="ARBA00005695"/>
    </source>
</evidence>
<dbReference type="PROSITE" id="PS51257">
    <property type="entry name" value="PROKAR_LIPOPROTEIN"/>
    <property type="match status" value="1"/>
</dbReference>
<evidence type="ECO:0000256" key="1">
    <source>
        <dbReference type="ARBA" id="ARBA00004193"/>
    </source>
</evidence>
<organism evidence="6">
    <name type="scientific">Ornithinibacillus sp. 4-3</name>
    <dbReference type="NCBI Taxonomy" id="3231488"/>
    <lineage>
        <taxon>Bacteria</taxon>
        <taxon>Bacillati</taxon>
        <taxon>Bacillota</taxon>
        <taxon>Bacilli</taxon>
        <taxon>Bacillales</taxon>
        <taxon>Bacillaceae</taxon>
        <taxon>Ornithinibacillus</taxon>
    </lineage>
</organism>
<evidence type="ECO:0000259" key="5">
    <source>
        <dbReference type="Pfam" id="PF00496"/>
    </source>
</evidence>
<dbReference type="PANTHER" id="PTHR30290:SF38">
    <property type="entry name" value="D,D-DIPEPTIDE-BINDING PERIPLASMIC PROTEIN DDPA-RELATED"/>
    <property type="match status" value="1"/>
</dbReference>
<dbReference type="Gene3D" id="3.10.105.10">
    <property type="entry name" value="Dipeptide-binding Protein, Domain 3"/>
    <property type="match status" value="1"/>
</dbReference>
<evidence type="ECO:0000256" key="3">
    <source>
        <dbReference type="ARBA" id="ARBA00022729"/>
    </source>
</evidence>
<comment type="subcellular location">
    <subcellularLocation>
        <location evidence="1">Cell membrane</location>
        <topology evidence="1">Lipid-anchor</topology>
    </subcellularLocation>
</comment>
<proteinExistence type="inferred from homology"/>
<sequence>MKSKRGILFLFVMLITIFLVACSSNEKETQVKSKSSQEGNEENQAAETGGQLNVVYPQQPPTLDTYINTSRPTTDIAKHIFETLVTTDSDYQVQPMLADSWEQSDDGKIITFTLREGVKFHNGKELKAEDVVASMNDWIEMSGLGKEYFTGASFSEIDEYTVELVMPEPLSTALLILAYGGGNLPAIMPKEIRESADTEGVKEFIGTGPFKFEEWRQDQHLHFTKFDDYSPRSEEADGLAGKKEALVDDLYFLFIADSMTATAGLTTGEYDVFYGIPTENVEVVEKAGNVETAVYPSGILNVVFNKRQGLFTDQKAREAALIGIDKEAIMTASYSSPEFYDLNHNVMPTYQQGMWFSESGKELYESFDTERAKQLLGETNYNGEEIIIIASRDSDSSYNGAVVLQHELKELGLNATLQVYDWATLNEVREDENSYDILFLTNTDKPDPTAHVFLRKDWPGWTDDSKYDEIVDEFRGVPSLEEARALYEDFQTWFYEYIPIIKVGDVNSIYANRTAIKNVQYADGIILWNVSKED</sequence>
<dbReference type="CDD" id="cd08502">
    <property type="entry name" value="PBP2_NikA_DppA_OppA_like_16"/>
    <property type="match status" value="1"/>
</dbReference>
<dbReference type="Gene3D" id="3.40.190.10">
    <property type="entry name" value="Periplasmic binding protein-like II"/>
    <property type="match status" value="1"/>
</dbReference>
<keyword evidence="3" id="KW-0732">Signal</keyword>
<dbReference type="InterPro" id="IPR039424">
    <property type="entry name" value="SBP_5"/>
</dbReference>
<dbReference type="PANTHER" id="PTHR30290">
    <property type="entry name" value="PERIPLASMIC BINDING COMPONENT OF ABC TRANSPORTER"/>
    <property type="match status" value="1"/>
</dbReference>
<dbReference type="EMBL" id="CP162599">
    <property type="protein sequence ID" value="XDK32564.1"/>
    <property type="molecule type" value="Genomic_DNA"/>
</dbReference>
<reference evidence="6" key="1">
    <citation type="submission" date="2024-07" db="EMBL/GenBank/DDBJ databases">
        <title>Halotolerant mesophilic bacterium Ornithinibacillus sp. 4-3, sp. nov., isolated from soil.</title>
        <authorList>
            <person name="Sidarenka A.V."/>
            <person name="Guliayeva D.E."/>
            <person name="Leanovich S.I."/>
            <person name="Hileuskaya K.S."/>
            <person name="Akhremchuk A.E."/>
            <person name="Sikolenko M.A."/>
            <person name="Valentovich L.N."/>
        </authorList>
    </citation>
    <scope>NUCLEOTIDE SEQUENCE</scope>
    <source>
        <strain evidence="6">4-3</strain>
    </source>
</reference>
<dbReference type="GO" id="GO:0043190">
    <property type="term" value="C:ATP-binding cassette (ABC) transporter complex"/>
    <property type="evidence" value="ECO:0007669"/>
    <property type="project" value="InterPro"/>
</dbReference>
<name>A0AB39HQI7_9BACI</name>
<protein>
    <submittedName>
        <fullName evidence="6">ABC transporter substrate-binding protein</fullName>
    </submittedName>
</protein>
<gene>
    <name evidence="6" type="ORF">AB4Y30_16390</name>
</gene>
<dbReference type="GO" id="GO:1904680">
    <property type="term" value="F:peptide transmembrane transporter activity"/>
    <property type="evidence" value="ECO:0007669"/>
    <property type="project" value="TreeGrafter"/>
</dbReference>
<feature type="compositionally biased region" description="Polar residues" evidence="4">
    <location>
        <begin position="32"/>
        <end position="46"/>
    </location>
</feature>